<dbReference type="Proteomes" id="UP001386955">
    <property type="component" value="Unassembled WGS sequence"/>
</dbReference>
<dbReference type="GO" id="GO:0016020">
    <property type="term" value="C:membrane"/>
    <property type="evidence" value="ECO:0007669"/>
    <property type="project" value="UniProtKB-SubCell"/>
</dbReference>
<keyword evidence="5" id="KW-0808">Transferase</keyword>
<evidence type="ECO:0000256" key="9">
    <source>
        <dbReference type="ARBA" id="ARBA00022771"/>
    </source>
</evidence>
<dbReference type="PANTHER" id="PTHR46539">
    <property type="entry name" value="E3 UBIQUITIN-PROTEIN LIGASE ATL42"/>
    <property type="match status" value="1"/>
</dbReference>
<dbReference type="EMBL" id="JAYMYS010000008">
    <property type="protein sequence ID" value="KAK7384981.1"/>
    <property type="molecule type" value="Genomic_DNA"/>
</dbReference>
<comment type="caution">
    <text evidence="19">The sequence shown here is derived from an EMBL/GenBank/DDBJ whole genome shotgun (WGS) entry which is preliminary data.</text>
</comment>
<keyword evidence="8 17" id="KW-0732">Signal</keyword>
<dbReference type="PANTHER" id="PTHR46539:SF18">
    <property type="entry name" value="RING-H2 FINGER PROTEIN ATL4J"/>
    <property type="match status" value="1"/>
</dbReference>
<dbReference type="FunFam" id="3.30.40.10:FF:000285">
    <property type="entry name" value="RING-H2 finger protein ATL43"/>
    <property type="match status" value="1"/>
</dbReference>
<dbReference type="InterPro" id="IPR013083">
    <property type="entry name" value="Znf_RING/FYVE/PHD"/>
</dbReference>
<evidence type="ECO:0000313" key="19">
    <source>
        <dbReference type="EMBL" id="KAK7384981.1"/>
    </source>
</evidence>
<feature type="signal peptide" evidence="17">
    <location>
        <begin position="1"/>
        <end position="33"/>
    </location>
</feature>
<feature type="chain" id="PRO_5043038476" description="RING-type E3 ubiquitin transferase" evidence="17">
    <location>
        <begin position="34"/>
        <end position="405"/>
    </location>
</feature>
<comment type="catalytic activity">
    <reaction evidence="1">
        <text>S-ubiquitinyl-[E2 ubiquitin-conjugating enzyme]-L-cysteine + [acceptor protein]-L-lysine = [E2 ubiquitin-conjugating enzyme]-L-cysteine + N(6)-ubiquitinyl-[acceptor protein]-L-lysine.</text>
        <dbReference type="EC" id="2.3.2.27"/>
    </reaction>
</comment>
<dbReference type="EC" id="2.3.2.27" evidence="4"/>
<dbReference type="InterPro" id="IPR001841">
    <property type="entry name" value="Znf_RING"/>
</dbReference>
<evidence type="ECO:0000256" key="5">
    <source>
        <dbReference type="ARBA" id="ARBA00022679"/>
    </source>
</evidence>
<feature type="domain" description="RING-type" evidence="18">
    <location>
        <begin position="137"/>
        <end position="179"/>
    </location>
</feature>
<proteinExistence type="inferred from homology"/>
<keyword evidence="11" id="KW-0862">Zinc</keyword>
<evidence type="ECO:0000256" key="14">
    <source>
        <dbReference type="ARBA" id="ARBA00024209"/>
    </source>
</evidence>
<evidence type="ECO:0000256" key="13">
    <source>
        <dbReference type="ARBA" id="ARBA00023136"/>
    </source>
</evidence>
<keyword evidence="20" id="KW-1185">Reference proteome</keyword>
<keyword evidence="9 15" id="KW-0863">Zinc-finger</keyword>
<evidence type="ECO:0000256" key="4">
    <source>
        <dbReference type="ARBA" id="ARBA00012483"/>
    </source>
</evidence>
<comment type="subcellular location">
    <subcellularLocation>
        <location evidence="2">Membrane</location>
        <topology evidence="2">Single-pass membrane protein</topology>
    </subcellularLocation>
</comment>
<name>A0AAN9RXB1_PSOTE</name>
<keyword evidence="10" id="KW-0833">Ubl conjugation pathway</keyword>
<evidence type="ECO:0000259" key="18">
    <source>
        <dbReference type="PROSITE" id="PS50089"/>
    </source>
</evidence>
<feature type="transmembrane region" description="Helical" evidence="16">
    <location>
        <begin position="57"/>
        <end position="76"/>
    </location>
</feature>
<keyword evidence="12 16" id="KW-1133">Transmembrane helix</keyword>
<dbReference type="GO" id="GO:0008270">
    <property type="term" value="F:zinc ion binding"/>
    <property type="evidence" value="ECO:0007669"/>
    <property type="project" value="UniProtKB-KW"/>
</dbReference>
<dbReference type="PROSITE" id="PS50089">
    <property type="entry name" value="ZF_RING_2"/>
    <property type="match status" value="1"/>
</dbReference>
<evidence type="ECO:0000256" key="7">
    <source>
        <dbReference type="ARBA" id="ARBA00022723"/>
    </source>
</evidence>
<organism evidence="19 20">
    <name type="scientific">Psophocarpus tetragonolobus</name>
    <name type="common">Winged bean</name>
    <name type="synonym">Dolichos tetragonolobus</name>
    <dbReference type="NCBI Taxonomy" id="3891"/>
    <lineage>
        <taxon>Eukaryota</taxon>
        <taxon>Viridiplantae</taxon>
        <taxon>Streptophyta</taxon>
        <taxon>Embryophyta</taxon>
        <taxon>Tracheophyta</taxon>
        <taxon>Spermatophyta</taxon>
        <taxon>Magnoliopsida</taxon>
        <taxon>eudicotyledons</taxon>
        <taxon>Gunneridae</taxon>
        <taxon>Pentapetalae</taxon>
        <taxon>rosids</taxon>
        <taxon>fabids</taxon>
        <taxon>Fabales</taxon>
        <taxon>Fabaceae</taxon>
        <taxon>Papilionoideae</taxon>
        <taxon>50 kb inversion clade</taxon>
        <taxon>NPAAA clade</taxon>
        <taxon>indigoferoid/millettioid clade</taxon>
        <taxon>Phaseoleae</taxon>
        <taxon>Psophocarpus</taxon>
    </lineage>
</organism>
<dbReference type="Gene3D" id="3.30.40.10">
    <property type="entry name" value="Zinc/RING finger domain, C3HC4 (zinc finger)"/>
    <property type="match status" value="1"/>
</dbReference>
<reference evidence="19 20" key="1">
    <citation type="submission" date="2024-01" db="EMBL/GenBank/DDBJ databases">
        <title>The genomes of 5 underutilized Papilionoideae crops provide insights into root nodulation and disease resistanc.</title>
        <authorList>
            <person name="Jiang F."/>
        </authorList>
    </citation>
    <scope>NUCLEOTIDE SEQUENCE [LARGE SCALE GENOMIC DNA]</scope>
    <source>
        <strain evidence="19">DUOXIRENSHENG_FW03</strain>
        <tissue evidence="19">Leaves</tissue>
    </source>
</reference>
<dbReference type="CDD" id="cd16461">
    <property type="entry name" value="RING-H2_EL5-like"/>
    <property type="match status" value="1"/>
</dbReference>
<keyword evidence="7" id="KW-0479">Metal-binding</keyword>
<keyword evidence="6 16" id="KW-0812">Transmembrane</keyword>
<evidence type="ECO:0000256" key="15">
    <source>
        <dbReference type="PROSITE-ProRule" id="PRU00175"/>
    </source>
</evidence>
<sequence length="405" mass="47243">MNNCSCICNYRFKNHYYLLVFMMVLSFIPNVQGQDESESHADSYPNFPEPVRPSKVIVIVSLTILFTLCLLILVYIRFRRTTPLELIHRTRPHPSPNFEAPITRSRSRLSGIDKQVIEALPFFRFSSLKGSKQGLECTVCLSQFEDAEILRLLPKCKHAFHMNCIDKWLENHTSCPLCRNDIDPLDIKNFNYSISSRSLRVPSNLTQDTNLEIFVHREPQQPPPPSSSSWSSSRFWNLERSNNKEEELLIEQELCFTKGLTQVHRFNHKIVVSDVVTRSRWSDLNSSDLLSLNTEMLHDISSRRFSPSDETFHGNSTLPSILNHDESLFMLLSGADKRSMSEISRVPRFIETWKQNRMEASGNNEREERLRKIWLTMAQRTVQWFARQERRNSTELEHKHLATNV</sequence>
<dbReference type="GO" id="GO:0061630">
    <property type="term" value="F:ubiquitin protein ligase activity"/>
    <property type="evidence" value="ECO:0007669"/>
    <property type="project" value="UniProtKB-EC"/>
</dbReference>
<dbReference type="SMART" id="SM00184">
    <property type="entry name" value="RING"/>
    <property type="match status" value="1"/>
</dbReference>
<evidence type="ECO:0000256" key="17">
    <source>
        <dbReference type="SAM" id="SignalP"/>
    </source>
</evidence>
<protein>
    <recommendedName>
        <fullName evidence="4">RING-type E3 ubiquitin transferase</fullName>
        <ecNumber evidence="4">2.3.2.27</ecNumber>
    </recommendedName>
</protein>
<evidence type="ECO:0000256" key="12">
    <source>
        <dbReference type="ARBA" id="ARBA00022989"/>
    </source>
</evidence>
<dbReference type="AlphaFoldDB" id="A0AAN9RXB1"/>
<evidence type="ECO:0000256" key="6">
    <source>
        <dbReference type="ARBA" id="ARBA00022692"/>
    </source>
</evidence>
<evidence type="ECO:0000256" key="11">
    <source>
        <dbReference type="ARBA" id="ARBA00022833"/>
    </source>
</evidence>
<dbReference type="SUPFAM" id="SSF57850">
    <property type="entry name" value="RING/U-box"/>
    <property type="match status" value="1"/>
</dbReference>
<dbReference type="Pfam" id="PF13639">
    <property type="entry name" value="zf-RING_2"/>
    <property type="match status" value="1"/>
</dbReference>
<comment type="pathway">
    <text evidence="3">Protein modification; protein ubiquitination.</text>
</comment>
<evidence type="ECO:0000256" key="1">
    <source>
        <dbReference type="ARBA" id="ARBA00000900"/>
    </source>
</evidence>
<evidence type="ECO:0000313" key="20">
    <source>
        <dbReference type="Proteomes" id="UP001386955"/>
    </source>
</evidence>
<accession>A0AAN9RXB1</accession>
<evidence type="ECO:0000256" key="16">
    <source>
        <dbReference type="SAM" id="Phobius"/>
    </source>
</evidence>
<evidence type="ECO:0000256" key="10">
    <source>
        <dbReference type="ARBA" id="ARBA00022786"/>
    </source>
</evidence>
<evidence type="ECO:0000256" key="8">
    <source>
        <dbReference type="ARBA" id="ARBA00022729"/>
    </source>
</evidence>
<comment type="similarity">
    <text evidence="14">Belongs to the RING-type zinc finger family. ATL subfamily.</text>
</comment>
<evidence type="ECO:0000256" key="2">
    <source>
        <dbReference type="ARBA" id="ARBA00004167"/>
    </source>
</evidence>
<keyword evidence="13 16" id="KW-0472">Membrane</keyword>
<evidence type="ECO:0000256" key="3">
    <source>
        <dbReference type="ARBA" id="ARBA00004906"/>
    </source>
</evidence>
<gene>
    <name evidence="19" type="ORF">VNO78_30686</name>
</gene>